<dbReference type="GO" id="GO:0005811">
    <property type="term" value="C:lipid droplet"/>
    <property type="evidence" value="ECO:0007669"/>
    <property type="project" value="InterPro"/>
</dbReference>
<keyword evidence="1" id="KW-0413">Isomerase</keyword>
<dbReference type="InterPro" id="IPR018333">
    <property type="entry name" value="Squalene_cyclase"/>
</dbReference>
<proteinExistence type="predicted"/>
<comment type="caution">
    <text evidence="3">The sequence shown here is derived from an EMBL/GenBank/DDBJ whole genome shotgun (WGS) entry which is preliminary data.</text>
</comment>
<dbReference type="OrthoDB" id="21502at2759"/>
<dbReference type="Pfam" id="PF13249">
    <property type="entry name" value="SQHop_cyclase_N"/>
    <property type="match status" value="1"/>
</dbReference>
<dbReference type="PANTHER" id="PTHR11764">
    <property type="entry name" value="TERPENE CYCLASE/MUTASE FAMILY MEMBER"/>
    <property type="match status" value="1"/>
</dbReference>
<name>A0A2U1MI13_ARTAN</name>
<dbReference type="GO" id="GO:0016104">
    <property type="term" value="P:triterpenoid biosynthetic process"/>
    <property type="evidence" value="ECO:0007669"/>
    <property type="project" value="InterPro"/>
</dbReference>
<evidence type="ECO:0000313" key="4">
    <source>
        <dbReference type="Proteomes" id="UP000245207"/>
    </source>
</evidence>
<evidence type="ECO:0000256" key="1">
    <source>
        <dbReference type="ARBA" id="ARBA00023235"/>
    </source>
</evidence>
<evidence type="ECO:0000259" key="2">
    <source>
        <dbReference type="Pfam" id="PF13249"/>
    </source>
</evidence>
<dbReference type="InterPro" id="IPR032697">
    <property type="entry name" value="SQ_cyclase_N"/>
</dbReference>
<feature type="domain" description="Squalene cyclase N-terminal" evidence="2">
    <location>
        <begin position="51"/>
        <end position="131"/>
    </location>
</feature>
<reference evidence="3 4" key="1">
    <citation type="journal article" date="2018" name="Mol. Plant">
        <title>The genome of Artemisia annua provides insight into the evolution of Asteraceae family and artemisinin biosynthesis.</title>
        <authorList>
            <person name="Shen Q."/>
            <person name="Zhang L."/>
            <person name="Liao Z."/>
            <person name="Wang S."/>
            <person name="Yan T."/>
            <person name="Shi P."/>
            <person name="Liu M."/>
            <person name="Fu X."/>
            <person name="Pan Q."/>
            <person name="Wang Y."/>
            <person name="Lv Z."/>
            <person name="Lu X."/>
            <person name="Zhang F."/>
            <person name="Jiang W."/>
            <person name="Ma Y."/>
            <person name="Chen M."/>
            <person name="Hao X."/>
            <person name="Li L."/>
            <person name="Tang Y."/>
            <person name="Lv G."/>
            <person name="Zhou Y."/>
            <person name="Sun X."/>
            <person name="Brodelius P.E."/>
            <person name="Rose J.K.C."/>
            <person name="Tang K."/>
        </authorList>
    </citation>
    <scope>NUCLEOTIDE SEQUENCE [LARGE SCALE GENOMIC DNA]</scope>
    <source>
        <strain evidence="4">cv. Huhao1</strain>
        <tissue evidence="3">Leaf</tissue>
    </source>
</reference>
<gene>
    <name evidence="3" type="ORF">CTI12_AA374440</name>
</gene>
<protein>
    <submittedName>
        <fullName evidence="3">Beta-amyrin synthase</fullName>
    </submittedName>
</protein>
<dbReference type="GO" id="GO:0042300">
    <property type="term" value="F:beta-amyrin synthase activity"/>
    <property type="evidence" value="ECO:0007669"/>
    <property type="project" value="TreeGrafter"/>
</dbReference>
<evidence type="ECO:0000313" key="3">
    <source>
        <dbReference type="EMBL" id="PWA60913.1"/>
    </source>
</evidence>
<dbReference type="PANTHER" id="PTHR11764:SF58">
    <property type="entry name" value="BETA-AMYRIN SYNTHASE-RELATED"/>
    <property type="match status" value="1"/>
</dbReference>
<dbReference type="SUPFAM" id="SSF48239">
    <property type="entry name" value="Terpenoid cyclases/Protein prenyltransferases"/>
    <property type="match status" value="1"/>
</dbReference>
<dbReference type="Gene3D" id="1.50.10.20">
    <property type="match status" value="1"/>
</dbReference>
<dbReference type="STRING" id="35608.A0A2U1MI13"/>
<keyword evidence="4" id="KW-1185">Reference proteome</keyword>
<accession>A0A2U1MI13</accession>
<dbReference type="EMBL" id="PKPP01005228">
    <property type="protein sequence ID" value="PWA60913.1"/>
    <property type="molecule type" value="Genomic_DNA"/>
</dbReference>
<dbReference type="InterPro" id="IPR008930">
    <property type="entry name" value="Terpenoid_cyclase/PrenylTrfase"/>
</dbReference>
<dbReference type="AlphaFoldDB" id="A0A2U1MI13"/>
<sequence>MRAIGEMSIPLGTHVLQYNKFRWLSRMSGDPLVEVTVISFYITGNLEIVFPAEYQKEIMPYLYPHQNEDGGWGFHIEWHSIKCCTTLSYICMRLLGEGPDGGLNGACTKERKYIPDHGSVTSIPSLGKTCLSESCNKNVYEPPQNSASCKNLLHIILQLNSSG</sequence>
<organism evidence="3 4">
    <name type="scientific">Artemisia annua</name>
    <name type="common">Sweet wormwood</name>
    <dbReference type="NCBI Taxonomy" id="35608"/>
    <lineage>
        <taxon>Eukaryota</taxon>
        <taxon>Viridiplantae</taxon>
        <taxon>Streptophyta</taxon>
        <taxon>Embryophyta</taxon>
        <taxon>Tracheophyta</taxon>
        <taxon>Spermatophyta</taxon>
        <taxon>Magnoliopsida</taxon>
        <taxon>eudicotyledons</taxon>
        <taxon>Gunneridae</taxon>
        <taxon>Pentapetalae</taxon>
        <taxon>asterids</taxon>
        <taxon>campanulids</taxon>
        <taxon>Asterales</taxon>
        <taxon>Asteraceae</taxon>
        <taxon>Asteroideae</taxon>
        <taxon>Anthemideae</taxon>
        <taxon>Artemisiinae</taxon>
        <taxon>Artemisia</taxon>
    </lineage>
</organism>
<dbReference type="Proteomes" id="UP000245207">
    <property type="component" value="Unassembled WGS sequence"/>
</dbReference>